<protein>
    <submittedName>
        <fullName evidence="4">Tyrosine-protein phosphatase Lar-like protein</fullName>
    </submittedName>
</protein>
<feature type="compositionally biased region" description="Polar residues" evidence="1">
    <location>
        <begin position="22"/>
        <end position="34"/>
    </location>
</feature>
<dbReference type="InterPro" id="IPR029021">
    <property type="entry name" value="Prot-tyrosine_phosphatase-like"/>
</dbReference>
<evidence type="ECO:0000259" key="3">
    <source>
        <dbReference type="PROSITE" id="PS50056"/>
    </source>
</evidence>
<dbReference type="InterPro" id="IPR000242">
    <property type="entry name" value="PTP_cat"/>
</dbReference>
<feature type="compositionally biased region" description="Basic and acidic residues" evidence="1">
    <location>
        <begin position="1"/>
        <end position="10"/>
    </location>
</feature>
<dbReference type="AlphaFoldDB" id="F1L3R1"/>
<dbReference type="InterPro" id="IPR000387">
    <property type="entry name" value="Tyr_Pase_dom"/>
</dbReference>
<dbReference type="GO" id="GO:0004725">
    <property type="term" value="F:protein tyrosine phosphatase activity"/>
    <property type="evidence" value="ECO:0007669"/>
    <property type="project" value="InterPro"/>
</dbReference>
<dbReference type="SUPFAM" id="SSF52799">
    <property type="entry name" value="(Phosphotyrosine protein) phosphatases II"/>
    <property type="match status" value="1"/>
</dbReference>
<name>F1L3R1_ASCSU</name>
<dbReference type="PROSITE" id="PS50056">
    <property type="entry name" value="TYR_PHOSPHATASE_2"/>
    <property type="match status" value="1"/>
</dbReference>
<feature type="domain" description="Tyrosine specific protein phosphatases" evidence="3">
    <location>
        <begin position="388"/>
        <end position="449"/>
    </location>
</feature>
<feature type="region of interest" description="Disordered" evidence="1">
    <location>
        <begin position="1"/>
        <end position="40"/>
    </location>
</feature>
<dbReference type="CDD" id="cd00047">
    <property type="entry name" value="PTPc"/>
    <property type="match status" value="1"/>
</dbReference>
<reference evidence="4" key="1">
    <citation type="journal article" date="2011" name="Genome Res.">
        <title>Deep small RNA sequencing from the nematode Ascaris reveals conservation, functional diversification, and novel developmental profiles.</title>
        <authorList>
            <person name="Wang J."/>
            <person name="Czech B."/>
            <person name="Crunk A."/>
            <person name="Wallace A."/>
            <person name="Mitreva M."/>
            <person name="Hannon G.J."/>
            <person name="Davis R.E."/>
        </authorList>
    </citation>
    <scope>NUCLEOTIDE SEQUENCE</scope>
</reference>
<dbReference type="Pfam" id="PF00102">
    <property type="entry name" value="Y_phosphatase"/>
    <property type="match status" value="1"/>
</dbReference>
<evidence type="ECO:0000259" key="2">
    <source>
        <dbReference type="PROSITE" id="PS50055"/>
    </source>
</evidence>
<dbReference type="EMBL" id="JI170776">
    <property type="protein sequence ID" value="ADY44765.1"/>
    <property type="molecule type" value="mRNA"/>
</dbReference>
<dbReference type="SMART" id="SM00404">
    <property type="entry name" value="PTPc_motif"/>
    <property type="match status" value="1"/>
</dbReference>
<accession>F1L3R1</accession>
<dbReference type="InterPro" id="IPR052782">
    <property type="entry name" value="Oocyte-zygote_transition_reg"/>
</dbReference>
<evidence type="ECO:0000256" key="1">
    <source>
        <dbReference type="SAM" id="MobiDB-lite"/>
    </source>
</evidence>
<dbReference type="PROSITE" id="PS00383">
    <property type="entry name" value="TYR_PHOSPHATASE_1"/>
    <property type="match status" value="1"/>
</dbReference>
<feature type="domain" description="Tyrosine-protein phosphatase" evidence="2">
    <location>
        <begin position="197"/>
        <end position="458"/>
    </location>
</feature>
<dbReference type="PANTHER" id="PTHR46163">
    <property type="entry name" value="TYROSINE-PROTEIN PHOSPHATASE-RELATED"/>
    <property type="match status" value="1"/>
</dbReference>
<dbReference type="SMART" id="SM00194">
    <property type="entry name" value="PTPc"/>
    <property type="match status" value="1"/>
</dbReference>
<organism evidence="4">
    <name type="scientific">Ascaris suum</name>
    <name type="common">Pig roundworm</name>
    <name type="synonym">Ascaris lumbricoides</name>
    <dbReference type="NCBI Taxonomy" id="6253"/>
    <lineage>
        <taxon>Eukaryota</taxon>
        <taxon>Metazoa</taxon>
        <taxon>Ecdysozoa</taxon>
        <taxon>Nematoda</taxon>
        <taxon>Chromadorea</taxon>
        <taxon>Rhabditida</taxon>
        <taxon>Spirurina</taxon>
        <taxon>Ascaridomorpha</taxon>
        <taxon>Ascaridoidea</taxon>
        <taxon>Ascarididae</taxon>
        <taxon>Ascaris</taxon>
    </lineage>
</organism>
<feature type="compositionally biased region" description="Basic and acidic residues" evidence="1">
    <location>
        <begin position="143"/>
        <end position="159"/>
    </location>
</feature>
<dbReference type="InterPro" id="IPR016130">
    <property type="entry name" value="Tyr_Pase_AS"/>
</dbReference>
<feature type="region of interest" description="Disordered" evidence="1">
    <location>
        <begin position="57"/>
        <end position="159"/>
    </location>
</feature>
<proteinExistence type="evidence at transcript level"/>
<evidence type="ECO:0000313" key="4">
    <source>
        <dbReference type="EMBL" id="ADY44765.1"/>
    </source>
</evidence>
<dbReference type="PANTHER" id="PTHR46163:SF8">
    <property type="entry name" value="PROTEIN-TYROSINE PHOSPHATASE"/>
    <property type="match status" value="1"/>
</dbReference>
<feature type="compositionally biased region" description="Basic residues" evidence="1">
    <location>
        <begin position="76"/>
        <end position="85"/>
    </location>
</feature>
<feature type="compositionally biased region" description="Basic and acidic residues" evidence="1">
    <location>
        <begin position="86"/>
        <end position="118"/>
    </location>
</feature>
<sequence length="489" mass="56672">MVRRCQDYMGHKRKRNRKKKTNAGSGEATPSSSDAEGDETSYHLDKVLQLALLSLSQEKNKPAKKKTSDAIAKIKQLLRRSKSKMLNKERKNVRGFSDDSEKVKKEERKVVKHDEGEQKKKKRVSRGKQESDDKESDEEEKEDERASNDIEKESNKNENCKIIQPAQNVNVVKCSSNAKSEVEKWVKRALEKGVDGLREEFMQLRRYVPPNMTCKAFEGTYEAGKSRYKDVPCQDQYRVVLKWPGVSDDYIHANYVGTPISKKRFICTQGPMPKSVIDFWHMVVQEESDSIIMLTNLVEKGFNKCEAYWPDEEGGKVIWGDIEIQNHAVRAALTPDEPSIRLCVLNVKWYEDGRAKTREVRHYRWIDWPDRSVPPCRLTSMVLLSHVRGSKKPIIVHCSAGIGRTGAIVAMEFIIERLQTATACESMDQILKELRDQRPFSIQNDLQYLYIHRIMLFYFFEKHNICADTEEMIAKYKRFVEEYNNATKT</sequence>
<feature type="compositionally biased region" description="Acidic residues" evidence="1">
    <location>
        <begin position="132"/>
        <end position="142"/>
    </location>
</feature>
<dbReference type="Gene3D" id="3.90.190.10">
    <property type="entry name" value="Protein tyrosine phosphatase superfamily"/>
    <property type="match status" value="1"/>
</dbReference>
<feature type="compositionally biased region" description="Basic residues" evidence="1">
    <location>
        <begin position="11"/>
        <end position="21"/>
    </location>
</feature>
<dbReference type="PROSITE" id="PS50055">
    <property type="entry name" value="TYR_PHOSPHATASE_PTP"/>
    <property type="match status" value="1"/>
</dbReference>
<dbReference type="PRINTS" id="PR00700">
    <property type="entry name" value="PRTYPHPHTASE"/>
</dbReference>
<dbReference type="InterPro" id="IPR003595">
    <property type="entry name" value="Tyr_Pase_cat"/>
</dbReference>